<evidence type="ECO:0000256" key="1">
    <source>
        <dbReference type="SAM" id="MobiDB-lite"/>
    </source>
</evidence>
<name>A0A6C0KYF4_9ZZZZ</name>
<reference evidence="2" key="1">
    <citation type="journal article" date="2020" name="Nature">
        <title>Giant virus diversity and host interactions through global metagenomics.</title>
        <authorList>
            <person name="Schulz F."/>
            <person name="Roux S."/>
            <person name="Paez-Espino D."/>
            <person name="Jungbluth S."/>
            <person name="Walsh D.A."/>
            <person name="Denef V.J."/>
            <person name="McMahon K.D."/>
            <person name="Konstantinidis K.T."/>
            <person name="Eloe-Fadrosh E.A."/>
            <person name="Kyrpides N.C."/>
            <person name="Woyke T."/>
        </authorList>
    </citation>
    <scope>NUCLEOTIDE SEQUENCE</scope>
    <source>
        <strain evidence="2">GVMAG-S-ERX555907-102</strain>
    </source>
</reference>
<feature type="region of interest" description="Disordered" evidence="1">
    <location>
        <begin position="229"/>
        <end position="269"/>
    </location>
</feature>
<dbReference type="EMBL" id="MN741014">
    <property type="protein sequence ID" value="QHU22629.1"/>
    <property type="molecule type" value="Genomic_DNA"/>
</dbReference>
<sequence>MKRNTRKNLATKLKLRKLRKPQKPRNSRKSTTVKVVKQKRTGGSGIIGGGIDLISADNNSFNSNPYVRESHNCYMYFLNKKNDEVVKICKKDYPKHKLCRRAQPGYVSGHPLLKKGDYKCPNIMKRTLDDNPNIYKIDENHKCSPSHYKGALVVAPNRDYHYYRKNDDGQWTHKPGYKPSTVLDSKNNLIVNPRKAARDYGGTLNYKEFCGYLCVPREERKKRMAHWNYDHNTHKGGGKKLKKKRTKNITKHAMKKKTKRRSIKKKSRK</sequence>
<accession>A0A6C0KYF4</accession>
<proteinExistence type="predicted"/>
<feature type="compositionally biased region" description="Basic residues" evidence="1">
    <location>
        <begin position="234"/>
        <end position="269"/>
    </location>
</feature>
<dbReference type="AlphaFoldDB" id="A0A6C0KYF4"/>
<protein>
    <submittedName>
        <fullName evidence="2">Uncharacterized protein</fullName>
    </submittedName>
</protein>
<organism evidence="2">
    <name type="scientific">viral metagenome</name>
    <dbReference type="NCBI Taxonomy" id="1070528"/>
    <lineage>
        <taxon>unclassified sequences</taxon>
        <taxon>metagenomes</taxon>
        <taxon>organismal metagenomes</taxon>
    </lineage>
</organism>
<evidence type="ECO:0000313" key="2">
    <source>
        <dbReference type="EMBL" id="QHU22629.1"/>
    </source>
</evidence>